<dbReference type="InterPro" id="IPR003593">
    <property type="entry name" value="AAA+_ATPase"/>
</dbReference>
<protein>
    <submittedName>
        <fullName evidence="5">ABC-2 type transport system ATP-binding protein</fullName>
    </submittedName>
</protein>
<dbReference type="InterPro" id="IPR027417">
    <property type="entry name" value="P-loop_NTPase"/>
</dbReference>
<dbReference type="Proteomes" id="UP000184088">
    <property type="component" value="Unassembled WGS sequence"/>
</dbReference>
<dbReference type="PANTHER" id="PTHR42939">
    <property type="entry name" value="ABC TRANSPORTER ATP-BINDING PROTEIN ALBC-RELATED"/>
    <property type="match status" value="1"/>
</dbReference>
<accession>A0A1M4TZS9</accession>
<dbReference type="InterPro" id="IPR051782">
    <property type="entry name" value="ABC_Transporter_VariousFunc"/>
</dbReference>
<keyword evidence="6" id="KW-1185">Reference proteome</keyword>
<dbReference type="PANTHER" id="PTHR42939:SF1">
    <property type="entry name" value="ABC TRANSPORTER ATP-BINDING PROTEIN ALBC-RELATED"/>
    <property type="match status" value="1"/>
</dbReference>
<keyword evidence="1" id="KW-0813">Transport</keyword>
<dbReference type="RefSeq" id="WP_073341367.1">
    <property type="nucleotide sequence ID" value="NZ_FQVH01000002.1"/>
</dbReference>
<dbReference type="GO" id="GO:0016887">
    <property type="term" value="F:ATP hydrolysis activity"/>
    <property type="evidence" value="ECO:0007669"/>
    <property type="project" value="InterPro"/>
</dbReference>
<evidence type="ECO:0000259" key="4">
    <source>
        <dbReference type="PROSITE" id="PS50893"/>
    </source>
</evidence>
<evidence type="ECO:0000313" key="6">
    <source>
        <dbReference type="Proteomes" id="UP000184088"/>
    </source>
</evidence>
<dbReference type="STRING" id="1121256.SAMN02746089_00342"/>
<proteinExistence type="predicted"/>
<dbReference type="SUPFAM" id="SSF52540">
    <property type="entry name" value="P-loop containing nucleoside triphosphate hydrolases"/>
    <property type="match status" value="1"/>
</dbReference>
<name>A0A1M4TZS9_9THEO</name>
<evidence type="ECO:0000256" key="2">
    <source>
        <dbReference type="ARBA" id="ARBA00022741"/>
    </source>
</evidence>
<sequence length="231" mass="26332">MDLILKATNLTKNYYSKKALKGINLEVEKGKILGLLGPNGSGKTTFMKIAAGILRPTSGQILIDGQKPGIYTKSIVSYLPDVNYLYKWMRIRDAINFFKDFYVDFDLEKSKRLLDFMKLDENDKVTSLSKGMLEKLHLTLVLSRNAKLYIFDEPLGGIDPNAREKIIDAIIDNIREDSSMIISTHLVRDIERLFDDVAFISDGEIILNGNAEELRTERNKSIDEIFREVYA</sequence>
<evidence type="ECO:0000256" key="3">
    <source>
        <dbReference type="ARBA" id="ARBA00022840"/>
    </source>
</evidence>
<gene>
    <name evidence="5" type="ORF">SAMN02746089_00342</name>
</gene>
<reference evidence="5 6" key="1">
    <citation type="submission" date="2016-11" db="EMBL/GenBank/DDBJ databases">
        <authorList>
            <person name="Jaros S."/>
            <person name="Januszkiewicz K."/>
            <person name="Wedrychowicz H."/>
        </authorList>
    </citation>
    <scope>NUCLEOTIDE SEQUENCE [LARGE SCALE GENOMIC DNA]</scope>
    <source>
        <strain evidence="5 6">DSM 17918</strain>
    </source>
</reference>
<dbReference type="Gene3D" id="3.40.50.300">
    <property type="entry name" value="P-loop containing nucleotide triphosphate hydrolases"/>
    <property type="match status" value="1"/>
</dbReference>
<dbReference type="CDD" id="cd03230">
    <property type="entry name" value="ABC_DR_subfamily_A"/>
    <property type="match status" value="1"/>
</dbReference>
<evidence type="ECO:0000313" key="5">
    <source>
        <dbReference type="EMBL" id="SHE50022.1"/>
    </source>
</evidence>
<organism evidence="5 6">
    <name type="scientific">Caldanaerobius fijiensis DSM 17918</name>
    <dbReference type="NCBI Taxonomy" id="1121256"/>
    <lineage>
        <taxon>Bacteria</taxon>
        <taxon>Bacillati</taxon>
        <taxon>Bacillota</taxon>
        <taxon>Clostridia</taxon>
        <taxon>Thermoanaerobacterales</taxon>
        <taxon>Thermoanaerobacteraceae</taxon>
        <taxon>Caldanaerobius</taxon>
    </lineage>
</organism>
<dbReference type="PROSITE" id="PS50893">
    <property type="entry name" value="ABC_TRANSPORTER_2"/>
    <property type="match status" value="1"/>
</dbReference>
<dbReference type="SMART" id="SM00382">
    <property type="entry name" value="AAA"/>
    <property type="match status" value="1"/>
</dbReference>
<keyword evidence="3 5" id="KW-0067">ATP-binding</keyword>
<feature type="domain" description="ABC transporter" evidence="4">
    <location>
        <begin position="5"/>
        <end position="227"/>
    </location>
</feature>
<keyword evidence="2" id="KW-0547">Nucleotide-binding</keyword>
<dbReference type="EMBL" id="FQVH01000002">
    <property type="protein sequence ID" value="SHE50022.1"/>
    <property type="molecule type" value="Genomic_DNA"/>
</dbReference>
<dbReference type="OrthoDB" id="9804819at2"/>
<dbReference type="GO" id="GO:0005524">
    <property type="term" value="F:ATP binding"/>
    <property type="evidence" value="ECO:0007669"/>
    <property type="project" value="UniProtKB-KW"/>
</dbReference>
<dbReference type="InterPro" id="IPR003439">
    <property type="entry name" value="ABC_transporter-like_ATP-bd"/>
</dbReference>
<evidence type="ECO:0000256" key="1">
    <source>
        <dbReference type="ARBA" id="ARBA00022448"/>
    </source>
</evidence>
<dbReference type="AlphaFoldDB" id="A0A1M4TZS9"/>
<dbReference type="Pfam" id="PF00005">
    <property type="entry name" value="ABC_tran"/>
    <property type="match status" value="1"/>
</dbReference>